<dbReference type="AlphaFoldDB" id="A0A1M7RVB3"/>
<dbReference type="InterPro" id="IPR036390">
    <property type="entry name" value="WH_DNA-bd_sf"/>
</dbReference>
<dbReference type="Pfam" id="PF00027">
    <property type="entry name" value="cNMP_binding"/>
    <property type="match status" value="1"/>
</dbReference>
<keyword evidence="7" id="KW-1185">Reference proteome</keyword>
<dbReference type="InterPro" id="IPR000595">
    <property type="entry name" value="cNMP-bd_dom"/>
</dbReference>
<evidence type="ECO:0000259" key="5">
    <source>
        <dbReference type="PROSITE" id="PS51063"/>
    </source>
</evidence>
<reference evidence="7" key="1">
    <citation type="submission" date="2016-12" db="EMBL/GenBank/DDBJ databases">
        <authorList>
            <person name="Varghese N."/>
            <person name="Submissions S."/>
        </authorList>
    </citation>
    <scope>NUCLEOTIDE SEQUENCE [LARGE SCALE GENOMIC DNA]</scope>
    <source>
        <strain evidence="7">DSM 11544</strain>
    </source>
</reference>
<dbReference type="GO" id="GO:0003677">
    <property type="term" value="F:DNA binding"/>
    <property type="evidence" value="ECO:0007669"/>
    <property type="project" value="UniProtKB-KW"/>
</dbReference>
<dbReference type="InterPro" id="IPR018490">
    <property type="entry name" value="cNMP-bd_dom_sf"/>
</dbReference>
<dbReference type="Gene3D" id="1.10.10.10">
    <property type="entry name" value="Winged helix-like DNA-binding domain superfamily/Winged helix DNA-binding domain"/>
    <property type="match status" value="1"/>
</dbReference>
<evidence type="ECO:0000256" key="3">
    <source>
        <dbReference type="ARBA" id="ARBA00023163"/>
    </source>
</evidence>
<keyword evidence="3" id="KW-0804">Transcription</keyword>
<name>A0A1M7RVB3_9FIRM</name>
<dbReference type="Proteomes" id="UP000184010">
    <property type="component" value="Unassembled WGS sequence"/>
</dbReference>
<organism evidence="6 7">
    <name type="scientific">Desulfitobacterium chlororespirans DSM 11544</name>
    <dbReference type="NCBI Taxonomy" id="1121395"/>
    <lineage>
        <taxon>Bacteria</taxon>
        <taxon>Bacillati</taxon>
        <taxon>Bacillota</taxon>
        <taxon>Clostridia</taxon>
        <taxon>Eubacteriales</taxon>
        <taxon>Desulfitobacteriaceae</taxon>
        <taxon>Desulfitobacterium</taxon>
    </lineage>
</organism>
<keyword evidence="2" id="KW-0238">DNA-binding</keyword>
<dbReference type="CDD" id="cd00038">
    <property type="entry name" value="CAP_ED"/>
    <property type="match status" value="1"/>
</dbReference>
<sequence>MEYRLTRYLAALPDTFFPVERFQQHTESGMVKFFNKGSLVLRPGEATSALIYVISGKVRVNKMIDDGRERLAYYAGQHGIIGRLYETCNDIYIIALEDSEVCFFTQLQLKEIFRRDEDLIFDLLRNYLSKVSYFIKQSTEIDYFNPTIRVVRLLYELLLTSGVRVESFFEIPTQLSLTDISEITGAHYVTVSKVFGHLKKQHIAERKKHKIIIYDMEKLKRLTQETQILKMRDFGNFLEY</sequence>
<proteinExistence type="predicted"/>
<evidence type="ECO:0000256" key="1">
    <source>
        <dbReference type="ARBA" id="ARBA00023015"/>
    </source>
</evidence>
<keyword evidence="1" id="KW-0805">Transcription regulation</keyword>
<dbReference type="STRING" id="1121395.SAMN02745215_00154"/>
<dbReference type="SUPFAM" id="SSF46785">
    <property type="entry name" value="Winged helix' DNA-binding domain"/>
    <property type="match status" value="1"/>
</dbReference>
<dbReference type="InterPro" id="IPR014710">
    <property type="entry name" value="RmlC-like_jellyroll"/>
</dbReference>
<dbReference type="InterPro" id="IPR036388">
    <property type="entry name" value="WH-like_DNA-bd_sf"/>
</dbReference>
<accession>A0A1M7RVB3</accession>
<dbReference type="InterPro" id="IPR012318">
    <property type="entry name" value="HTH_CRP"/>
</dbReference>
<dbReference type="SUPFAM" id="SSF51206">
    <property type="entry name" value="cAMP-binding domain-like"/>
    <property type="match status" value="1"/>
</dbReference>
<protein>
    <submittedName>
        <fullName evidence="6">CRP/FNR family transcriptional regulator, anaerobic regulatory protein</fullName>
    </submittedName>
</protein>
<dbReference type="Pfam" id="PF13545">
    <property type="entry name" value="HTH_Crp_2"/>
    <property type="match status" value="1"/>
</dbReference>
<feature type="domain" description="HTH crp-type" evidence="5">
    <location>
        <begin position="144"/>
        <end position="217"/>
    </location>
</feature>
<dbReference type="Gene3D" id="2.60.120.10">
    <property type="entry name" value="Jelly Rolls"/>
    <property type="match status" value="1"/>
</dbReference>
<evidence type="ECO:0000259" key="4">
    <source>
        <dbReference type="PROSITE" id="PS50042"/>
    </source>
</evidence>
<evidence type="ECO:0000313" key="7">
    <source>
        <dbReference type="Proteomes" id="UP000184010"/>
    </source>
</evidence>
<gene>
    <name evidence="6" type="ORF">SAMN02745215_00154</name>
</gene>
<feature type="domain" description="Cyclic nucleotide-binding" evidence="4">
    <location>
        <begin position="34"/>
        <end position="84"/>
    </location>
</feature>
<dbReference type="EMBL" id="FRDN01000003">
    <property type="protein sequence ID" value="SHN50235.1"/>
    <property type="molecule type" value="Genomic_DNA"/>
</dbReference>
<dbReference type="PROSITE" id="PS51063">
    <property type="entry name" value="HTH_CRP_2"/>
    <property type="match status" value="1"/>
</dbReference>
<evidence type="ECO:0000313" key="6">
    <source>
        <dbReference type="EMBL" id="SHN50235.1"/>
    </source>
</evidence>
<dbReference type="RefSeq" id="WP_072770832.1">
    <property type="nucleotide sequence ID" value="NZ_FRDN01000003.1"/>
</dbReference>
<evidence type="ECO:0000256" key="2">
    <source>
        <dbReference type="ARBA" id="ARBA00023125"/>
    </source>
</evidence>
<dbReference type="PROSITE" id="PS50042">
    <property type="entry name" value="CNMP_BINDING_3"/>
    <property type="match status" value="1"/>
</dbReference>
<dbReference type="GO" id="GO:0006355">
    <property type="term" value="P:regulation of DNA-templated transcription"/>
    <property type="evidence" value="ECO:0007669"/>
    <property type="project" value="InterPro"/>
</dbReference>